<dbReference type="KEGG" id="hws:RNZ46_02770"/>
<dbReference type="RefSeq" id="WP_316983868.1">
    <property type="nucleotide sequence ID" value="NZ_CP136521.1"/>
</dbReference>
<gene>
    <name evidence="1" type="ORF">RNZ46_02770</name>
</gene>
<protein>
    <submittedName>
        <fullName evidence="1">Uncharacterized protein</fullName>
    </submittedName>
</protein>
<dbReference type="EMBL" id="CP136521">
    <property type="protein sequence ID" value="WOD44194.1"/>
    <property type="molecule type" value="Genomic_DNA"/>
</dbReference>
<reference evidence="2" key="1">
    <citation type="submission" date="2024-06" db="EMBL/GenBank/DDBJ databases">
        <title>Hwangdonia haimaensis gen. nov., sp. nov., a member of the family Flavobacteriaceae isolated from the haima cold seep.</title>
        <authorList>
            <person name="Li J."/>
        </authorList>
    </citation>
    <scope>NUCLEOTIDE SEQUENCE [LARGE SCALE GENOMIC DNA]</scope>
    <source>
        <strain evidence="2">SCSIO 19198</strain>
    </source>
</reference>
<sequence length="170" mass="19105">MKKHNGMRPHDIVILLKIVAKGDHDWLMKDIANELFISNSEVSESLNRSVLAGLIASDKKRVMRQALVEFITSGLKYVYPQQPSGLVRGIPTAHSAPPLSEIIQSEEIYVWPYAEGNVRGFSIEPLHPNVPKAALKDHVLHELLALVDAIRLGNVREQKFATLELEKHFN</sequence>
<dbReference type="AlphaFoldDB" id="A0AA97EPP3"/>
<evidence type="ECO:0000313" key="2">
    <source>
        <dbReference type="Proteomes" id="UP001302486"/>
    </source>
</evidence>
<dbReference type="Proteomes" id="UP001302486">
    <property type="component" value="Chromosome"/>
</dbReference>
<evidence type="ECO:0000313" key="1">
    <source>
        <dbReference type="EMBL" id="WOD44194.1"/>
    </source>
</evidence>
<proteinExistence type="predicted"/>
<keyword evidence="2" id="KW-1185">Reference proteome</keyword>
<accession>A0AA97EPP3</accession>
<name>A0AA97EPP3_9FLAO</name>
<organism evidence="1 2">
    <name type="scientific">Hwangdonia lutea</name>
    <dbReference type="NCBI Taxonomy" id="3075823"/>
    <lineage>
        <taxon>Bacteria</taxon>
        <taxon>Pseudomonadati</taxon>
        <taxon>Bacteroidota</taxon>
        <taxon>Flavobacteriia</taxon>
        <taxon>Flavobacteriales</taxon>
        <taxon>Flavobacteriaceae</taxon>
        <taxon>Hwangdonia</taxon>
    </lineage>
</organism>